<evidence type="ECO:0000259" key="1">
    <source>
        <dbReference type="Pfam" id="PF19512"/>
    </source>
</evidence>
<organism evidence="2 3">
    <name type="scientific">Flammeovirga aprica JL-4</name>
    <dbReference type="NCBI Taxonomy" id="694437"/>
    <lineage>
        <taxon>Bacteria</taxon>
        <taxon>Pseudomonadati</taxon>
        <taxon>Bacteroidota</taxon>
        <taxon>Cytophagia</taxon>
        <taxon>Cytophagales</taxon>
        <taxon>Flammeovirgaceae</taxon>
        <taxon>Flammeovirga</taxon>
    </lineage>
</organism>
<name>A0A7X9RUL3_9BACT</name>
<evidence type="ECO:0000313" key="2">
    <source>
        <dbReference type="EMBL" id="NME69005.1"/>
    </source>
</evidence>
<dbReference type="RefSeq" id="WP_169657292.1">
    <property type="nucleotide sequence ID" value="NZ_JABANE010000033.1"/>
</dbReference>
<dbReference type="Proteomes" id="UP000576082">
    <property type="component" value="Unassembled WGS sequence"/>
</dbReference>
<dbReference type="InterPro" id="IPR046109">
    <property type="entry name" value="DUF6046"/>
</dbReference>
<dbReference type="AlphaFoldDB" id="A0A7X9RUL3"/>
<comment type="caution">
    <text evidence="2">The sequence shown here is derived from an EMBL/GenBank/DDBJ whole genome shotgun (WGS) entry which is preliminary data.</text>
</comment>
<accession>A0A7X9RUL3</accession>
<gene>
    <name evidence="2" type="ORF">HHU12_13610</name>
</gene>
<dbReference type="Pfam" id="PF19512">
    <property type="entry name" value="DUF6046"/>
    <property type="match status" value="1"/>
</dbReference>
<evidence type="ECO:0000313" key="3">
    <source>
        <dbReference type="Proteomes" id="UP000576082"/>
    </source>
</evidence>
<dbReference type="EMBL" id="JABANE010000033">
    <property type="protein sequence ID" value="NME69005.1"/>
    <property type="molecule type" value="Genomic_DNA"/>
</dbReference>
<keyword evidence="3" id="KW-1185">Reference proteome</keyword>
<sequence>MADFNINNLTGGLYPTFAKKSAEESVNLLTRVKNGETRISEIFDTELYMPVKLDGEDLPLEPIITISSRKVIKRTGINRSKKRGTVKELFMEDDYVISIQGLLMDNTNSGFEPAYKVMSKRFPEQSFKTLRAICEKQQAVKIESMVTSLLNIEYIAIETYSFPGQKGTPDRQAYTIKGYSDQGSSTENIYSEIIKQLK</sequence>
<proteinExistence type="predicted"/>
<reference evidence="2 3" key="1">
    <citation type="submission" date="2020-04" db="EMBL/GenBank/DDBJ databases">
        <title>Flammeovirga sp. SR4, a novel species isolated from seawater.</title>
        <authorList>
            <person name="Wang X."/>
        </authorList>
    </citation>
    <scope>NUCLEOTIDE SEQUENCE [LARGE SCALE GENOMIC DNA]</scope>
    <source>
        <strain evidence="2 3">ATCC 23126</strain>
    </source>
</reference>
<protein>
    <recommendedName>
        <fullName evidence="1">DUF6046 domain-containing protein</fullName>
    </recommendedName>
</protein>
<feature type="domain" description="DUF6046" evidence="1">
    <location>
        <begin position="58"/>
        <end position="182"/>
    </location>
</feature>